<evidence type="ECO:0000313" key="2">
    <source>
        <dbReference type="Proteomes" id="UP000540423"/>
    </source>
</evidence>
<organism evidence="1 2">
    <name type="scientific">Streptomyces candidus</name>
    <dbReference type="NCBI Taxonomy" id="67283"/>
    <lineage>
        <taxon>Bacteria</taxon>
        <taxon>Bacillati</taxon>
        <taxon>Actinomycetota</taxon>
        <taxon>Actinomycetes</taxon>
        <taxon>Kitasatosporales</taxon>
        <taxon>Streptomycetaceae</taxon>
        <taxon>Streptomyces</taxon>
    </lineage>
</organism>
<name>A0A7X0HMD9_9ACTN</name>
<accession>A0A7X0HMD9</accession>
<dbReference type="EMBL" id="JACHEM010000049">
    <property type="protein sequence ID" value="MBB6440231.1"/>
    <property type="molecule type" value="Genomic_DNA"/>
</dbReference>
<dbReference type="RefSeq" id="WP_185036665.1">
    <property type="nucleotide sequence ID" value="NZ_BNBN01000010.1"/>
</dbReference>
<reference evidence="1 2" key="1">
    <citation type="submission" date="2020-08" db="EMBL/GenBank/DDBJ databases">
        <title>Genomic Encyclopedia of Type Strains, Phase IV (KMG-IV): sequencing the most valuable type-strain genomes for metagenomic binning, comparative biology and taxonomic classification.</title>
        <authorList>
            <person name="Goeker M."/>
        </authorList>
    </citation>
    <scope>NUCLEOTIDE SEQUENCE [LARGE SCALE GENOMIC DNA]</scope>
    <source>
        <strain evidence="1 2">DSM 40141</strain>
    </source>
</reference>
<dbReference type="AlphaFoldDB" id="A0A7X0HMD9"/>
<evidence type="ECO:0000313" key="1">
    <source>
        <dbReference type="EMBL" id="MBB6440231.1"/>
    </source>
</evidence>
<proteinExistence type="predicted"/>
<comment type="caution">
    <text evidence="1">The sequence shown here is derived from an EMBL/GenBank/DDBJ whole genome shotgun (WGS) entry which is preliminary data.</text>
</comment>
<keyword evidence="2" id="KW-1185">Reference proteome</keyword>
<protein>
    <submittedName>
        <fullName evidence="1">Uncharacterized protein</fullName>
    </submittedName>
</protein>
<gene>
    <name evidence="1" type="ORF">HNQ79_006746</name>
</gene>
<dbReference type="Proteomes" id="UP000540423">
    <property type="component" value="Unassembled WGS sequence"/>
</dbReference>
<sequence>MTTSHIPTDSLSQRQIRGADCVLCGITLSPETAVDLGERVRMEASLRWFPRACKTHPGVEELVVPPGRPIPAVVDLHFTQYRGWSCVWCQRALTRETGSHHVGYARGRQGAHVLDCEAWACTKCKEESDMTKFCSKCQQPIRDGEEATEYPVDAGSAAAMTVYWHVKCPKR</sequence>